<dbReference type="PROSITE" id="PS51273">
    <property type="entry name" value="GATASE_TYPE_1"/>
    <property type="match status" value="1"/>
</dbReference>
<dbReference type="Proteomes" id="UP000059425">
    <property type="component" value="Chromosome"/>
</dbReference>
<feature type="active site" evidence="10 11">
    <location>
        <position position="183"/>
    </location>
</feature>
<evidence type="ECO:0000256" key="7">
    <source>
        <dbReference type="ARBA" id="ARBA00023239"/>
    </source>
</evidence>
<dbReference type="InterPro" id="IPR010139">
    <property type="entry name" value="Imidazole-glycPsynth_HisH"/>
</dbReference>
<evidence type="ECO:0000256" key="10">
    <source>
        <dbReference type="HAMAP-Rule" id="MF_00278"/>
    </source>
</evidence>
<comment type="subcellular location">
    <subcellularLocation>
        <location evidence="10">Cytoplasm</location>
    </subcellularLocation>
</comment>
<dbReference type="AlphaFoldDB" id="A0A0N9WTJ4"/>
<dbReference type="HAMAP" id="MF_00278">
    <property type="entry name" value="HisH"/>
    <property type="match status" value="1"/>
</dbReference>
<evidence type="ECO:0000256" key="6">
    <source>
        <dbReference type="ARBA" id="ARBA00023102"/>
    </source>
</evidence>
<dbReference type="PANTHER" id="PTHR42701:SF1">
    <property type="entry name" value="IMIDAZOLE GLYCEROL PHOSPHATE SYNTHASE SUBUNIT HISH"/>
    <property type="match status" value="1"/>
</dbReference>
<keyword evidence="5 10" id="KW-0315">Glutamine amidotransferase</keyword>
<keyword evidence="7 10" id="KW-0456">Lyase</keyword>
<comment type="catalytic activity">
    <reaction evidence="9 10">
        <text>L-glutamine + H2O = L-glutamate + NH4(+)</text>
        <dbReference type="Rhea" id="RHEA:15889"/>
        <dbReference type="ChEBI" id="CHEBI:15377"/>
        <dbReference type="ChEBI" id="CHEBI:28938"/>
        <dbReference type="ChEBI" id="CHEBI:29985"/>
        <dbReference type="ChEBI" id="CHEBI:58359"/>
        <dbReference type="EC" id="3.5.1.2"/>
    </reaction>
</comment>
<dbReference type="InterPro" id="IPR017926">
    <property type="entry name" value="GATASE"/>
</dbReference>
<feature type="active site" evidence="10 11">
    <location>
        <position position="185"/>
    </location>
</feature>
<keyword evidence="13" id="KW-0808">Transferase</keyword>
<dbReference type="InterPro" id="IPR029062">
    <property type="entry name" value="Class_I_gatase-like"/>
</dbReference>
<sequence length="202" mass="22754">MIVVVDYGVGNIASVLNMLKRVGAKAKSSNLVDDIVNAEKLILPGVGAFDAGMKTLRESGLIDVLNQQVLVARKPVMGVCLGSQMLGRRSEEGVEPGLGWIDMDIKRFEKRPERKVPHMGWSHVSCNYEHPLVRGLTEESRYYFVHGYYMCPDNERDTLLTADYGQKFTAAVAKDNIFGFQFHPEKSHRFGMQLFKNFVELI</sequence>
<feature type="active site" description="Nucleophile" evidence="10 11">
    <location>
        <position position="80"/>
    </location>
</feature>
<dbReference type="GO" id="GO:0005737">
    <property type="term" value="C:cytoplasm"/>
    <property type="evidence" value="ECO:0007669"/>
    <property type="project" value="UniProtKB-SubCell"/>
</dbReference>
<feature type="domain" description="Glutamine amidotransferase" evidence="12">
    <location>
        <begin position="3"/>
        <end position="199"/>
    </location>
</feature>
<dbReference type="GO" id="GO:0000105">
    <property type="term" value="P:L-histidine biosynthetic process"/>
    <property type="evidence" value="ECO:0007669"/>
    <property type="project" value="UniProtKB-UniRule"/>
</dbReference>
<comment type="catalytic activity">
    <reaction evidence="8 10">
        <text>5-[(5-phospho-1-deoxy-D-ribulos-1-ylimino)methylamino]-1-(5-phospho-beta-D-ribosyl)imidazole-4-carboxamide + L-glutamine = D-erythro-1-(imidazol-4-yl)glycerol 3-phosphate + 5-amino-1-(5-phospho-beta-D-ribosyl)imidazole-4-carboxamide + L-glutamate + H(+)</text>
        <dbReference type="Rhea" id="RHEA:24793"/>
        <dbReference type="ChEBI" id="CHEBI:15378"/>
        <dbReference type="ChEBI" id="CHEBI:29985"/>
        <dbReference type="ChEBI" id="CHEBI:58278"/>
        <dbReference type="ChEBI" id="CHEBI:58359"/>
        <dbReference type="ChEBI" id="CHEBI:58475"/>
        <dbReference type="ChEBI" id="CHEBI:58525"/>
        <dbReference type="EC" id="4.3.2.10"/>
    </reaction>
</comment>
<evidence type="ECO:0000256" key="9">
    <source>
        <dbReference type="ARBA" id="ARBA00049534"/>
    </source>
</evidence>
<dbReference type="EC" id="4.3.2.10" evidence="10"/>
<dbReference type="EC" id="3.5.1.2" evidence="10"/>
<dbReference type="PANTHER" id="PTHR42701">
    <property type="entry name" value="IMIDAZOLE GLYCEROL PHOSPHATE SYNTHASE SUBUNIT HISH"/>
    <property type="match status" value="1"/>
</dbReference>
<evidence type="ECO:0000256" key="5">
    <source>
        <dbReference type="ARBA" id="ARBA00022962"/>
    </source>
</evidence>
<accession>A0A0N9WTJ4</accession>
<protein>
    <recommendedName>
        <fullName evidence="10">Imidazole glycerol phosphate synthase subunit HisH</fullName>
        <ecNumber evidence="10">4.3.2.10</ecNumber>
    </recommendedName>
    <alternativeName>
        <fullName evidence="10">IGP synthase glutaminase subunit</fullName>
        <ecNumber evidence="10">3.5.1.2</ecNumber>
    </alternativeName>
    <alternativeName>
        <fullName evidence="10">IGP synthase subunit HisH</fullName>
    </alternativeName>
    <alternativeName>
        <fullName evidence="10">ImGP synthase subunit HisH</fullName>
        <shortName evidence="10">IGPS subunit HisH</shortName>
    </alternativeName>
</protein>
<name>A0A0N9WTJ4_PSEFL</name>
<reference evidence="14" key="1">
    <citation type="submission" date="2015-09" db="EMBL/GenBank/DDBJ databases">
        <title>Whole genome sequence of Pseudomonas fluorescens FW300-N2C3.</title>
        <authorList>
            <person name="Ray J."/>
            <person name="Melnyk R."/>
            <person name="Deutschbauer A."/>
        </authorList>
    </citation>
    <scope>NUCLEOTIDE SEQUENCE [LARGE SCALE GENOMIC DNA]</scope>
    <source>
        <strain evidence="14">FW300-N2C3</strain>
    </source>
</reference>
<keyword evidence="4 10" id="KW-0378">Hydrolase</keyword>
<dbReference type="SUPFAM" id="SSF52317">
    <property type="entry name" value="Class I glutamine amidotransferase-like"/>
    <property type="match status" value="1"/>
</dbReference>
<dbReference type="NCBIfam" id="TIGR01855">
    <property type="entry name" value="IMP_synth_hisH"/>
    <property type="match status" value="1"/>
</dbReference>
<dbReference type="Pfam" id="PF00117">
    <property type="entry name" value="GATase"/>
    <property type="match status" value="1"/>
</dbReference>
<evidence type="ECO:0000256" key="2">
    <source>
        <dbReference type="ARBA" id="ARBA00011152"/>
    </source>
</evidence>
<dbReference type="GO" id="GO:0016829">
    <property type="term" value="F:lyase activity"/>
    <property type="evidence" value="ECO:0007669"/>
    <property type="project" value="UniProtKB-KW"/>
</dbReference>
<evidence type="ECO:0000259" key="12">
    <source>
        <dbReference type="Pfam" id="PF00117"/>
    </source>
</evidence>
<dbReference type="Gene3D" id="3.40.50.880">
    <property type="match status" value="1"/>
</dbReference>
<dbReference type="OrthoDB" id="9807137at2"/>
<dbReference type="GO" id="GO:0000107">
    <property type="term" value="F:imidazoleglycerol-phosphate synthase activity"/>
    <property type="evidence" value="ECO:0007669"/>
    <property type="project" value="UniProtKB-UniRule"/>
</dbReference>
<dbReference type="CDD" id="cd01748">
    <property type="entry name" value="GATase1_IGP_Synthase"/>
    <property type="match status" value="1"/>
</dbReference>
<dbReference type="RefSeq" id="WP_060738581.1">
    <property type="nucleotide sequence ID" value="NZ_CP012831.1"/>
</dbReference>
<evidence type="ECO:0000256" key="11">
    <source>
        <dbReference type="PIRSR" id="PIRSR000495-1"/>
    </source>
</evidence>
<evidence type="ECO:0000256" key="8">
    <source>
        <dbReference type="ARBA" id="ARBA00047838"/>
    </source>
</evidence>
<keyword evidence="3 10" id="KW-0028">Amino-acid biosynthesis</keyword>
<proteinExistence type="inferred from homology"/>
<dbReference type="UniPathway" id="UPA00031">
    <property type="reaction ID" value="UER00010"/>
</dbReference>
<keyword evidence="10" id="KW-0963">Cytoplasm</keyword>
<evidence type="ECO:0000313" key="14">
    <source>
        <dbReference type="Proteomes" id="UP000059425"/>
    </source>
</evidence>
<organism evidence="13 14">
    <name type="scientific">Pseudomonas fluorescens</name>
    <dbReference type="NCBI Taxonomy" id="294"/>
    <lineage>
        <taxon>Bacteria</taxon>
        <taxon>Pseudomonadati</taxon>
        <taxon>Pseudomonadota</taxon>
        <taxon>Gammaproteobacteria</taxon>
        <taxon>Pseudomonadales</taxon>
        <taxon>Pseudomonadaceae</taxon>
        <taxon>Pseudomonas</taxon>
    </lineage>
</organism>
<dbReference type="GO" id="GO:0004359">
    <property type="term" value="F:glutaminase activity"/>
    <property type="evidence" value="ECO:0007669"/>
    <property type="project" value="UniProtKB-EC"/>
</dbReference>
<gene>
    <name evidence="10 13" type="primary">hisH</name>
    <name evidence="13" type="ORF">AO356_03385</name>
</gene>
<dbReference type="EMBL" id="CP012831">
    <property type="protein sequence ID" value="ALI05864.1"/>
    <property type="molecule type" value="Genomic_DNA"/>
</dbReference>
<comment type="pathway">
    <text evidence="1 10">Amino-acid biosynthesis; L-histidine biosynthesis; L-histidine from 5-phospho-alpha-D-ribose 1-diphosphate: step 5/9.</text>
</comment>
<evidence type="ECO:0000256" key="4">
    <source>
        <dbReference type="ARBA" id="ARBA00022801"/>
    </source>
</evidence>
<reference evidence="13 14" key="2">
    <citation type="journal article" date="2018" name="Nature">
        <title>Mutant phenotypes for thousands of bacterial genes of unknown function.</title>
        <authorList>
            <person name="Price M.N."/>
            <person name="Wetmore K.M."/>
            <person name="Waters R.J."/>
            <person name="Callaghan M."/>
            <person name="Ray J."/>
            <person name="Liu H."/>
            <person name="Kuehl J.V."/>
            <person name="Melnyk R.A."/>
            <person name="Lamson J.S."/>
            <person name="Suh Y."/>
            <person name="Carlson H.K."/>
            <person name="Esquivel Z."/>
            <person name="Sadeeshkumar H."/>
            <person name="Chakraborty R."/>
            <person name="Zane G.M."/>
            <person name="Rubin B.E."/>
            <person name="Wall J.D."/>
            <person name="Visel A."/>
            <person name="Bristow J."/>
            <person name="Blow M.J."/>
            <person name="Arkin A.P."/>
            <person name="Deutschbauer A.M."/>
        </authorList>
    </citation>
    <scope>NUCLEOTIDE SEQUENCE [LARGE SCALE GENOMIC DNA]</scope>
    <source>
        <strain evidence="13 14">FW300-N2C3</strain>
    </source>
</reference>
<keyword evidence="13" id="KW-0328">Glycosyltransferase</keyword>
<evidence type="ECO:0000313" key="13">
    <source>
        <dbReference type="EMBL" id="ALI05864.1"/>
    </source>
</evidence>
<comment type="function">
    <text evidence="10">IGPS catalyzes the conversion of PRFAR and glutamine to IGP, AICAR and glutamate. The HisH subunit catalyzes the hydrolysis of glutamine to glutamate and ammonia as part of the synthesis of IGP and AICAR. The resulting ammonia molecule is channeled to the active site of HisF.</text>
</comment>
<dbReference type="PIRSF" id="PIRSF000495">
    <property type="entry name" value="Amidotransf_hisH"/>
    <property type="match status" value="1"/>
</dbReference>
<evidence type="ECO:0000256" key="3">
    <source>
        <dbReference type="ARBA" id="ARBA00022605"/>
    </source>
</evidence>
<keyword evidence="6 10" id="KW-0368">Histidine biosynthesis</keyword>
<comment type="subunit">
    <text evidence="2 10">Heterodimer of HisH and HisF.</text>
</comment>
<evidence type="ECO:0000256" key="1">
    <source>
        <dbReference type="ARBA" id="ARBA00005091"/>
    </source>
</evidence>